<proteinExistence type="predicted"/>
<accession>A0ABQ6P6A0</accession>
<gene>
    <name evidence="1" type="ORF">NUTIK01_06690</name>
</gene>
<dbReference type="Proteomes" id="UP001187221">
    <property type="component" value="Unassembled WGS sequence"/>
</dbReference>
<reference evidence="1 2" key="1">
    <citation type="submission" date="2023-06" db="EMBL/GenBank/DDBJ databases">
        <title>Draft genome sequence of Novosphingobium sp. strain IK01.</title>
        <authorList>
            <person name="Hatamoto M."/>
            <person name="Ikarashi T."/>
            <person name="Yamaguchi T."/>
        </authorList>
    </citation>
    <scope>NUCLEOTIDE SEQUENCE [LARGE SCALE GENOMIC DNA]</scope>
    <source>
        <strain evidence="1 2">IK01</strain>
    </source>
</reference>
<comment type="caution">
    <text evidence="1">The sequence shown here is derived from an EMBL/GenBank/DDBJ whole genome shotgun (WGS) entry which is preliminary data.</text>
</comment>
<name>A0ABQ6P6A0_9SPHN</name>
<dbReference type="EMBL" id="BTFW01000001">
    <property type="protein sequence ID" value="GMM59892.1"/>
    <property type="molecule type" value="Genomic_DNA"/>
</dbReference>
<protein>
    <submittedName>
        <fullName evidence="1">Uncharacterized protein</fullName>
    </submittedName>
</protein>
<dbReference type="RefSeq" id="WP_317973723.1">
    <property type="nucleotide sequence ID" value="NZ_BTFW01000001.1"/>
</dbReference>
<evidence type="ECO:0000313" key="1">
    <source>
        <dbReference type="EMBL" id="GMM59892.1"/>
    </source>
</evidence>
<evidence type="ECO:0000313" key="2">
    <source>
        <dbReference type="Proteomes" id="UP001187221"/>
    </source>
</evidence>
<sequence>MTKRRDPLTFHRALTVIAGRIGWDKCAMIVGRSERLVRMWSDPDADSEISIIDALRLDKAFLAAGGDHAPLHRVYSFQVDLETAAGDLCMTRAAASVAKESGEAVAALLDAALNPDDAQALRRARKEGEEALAALTDGLAALGRSQAGAA</sequence>
<keyword evidence="2" id="KW-1185">Reference proteome</keyword>
<organism evidence="1 2">
    <name type="scientific">Novosphingobium pituita</name>
    <dbReference type="NCBI Taxonomy" id="3056842"/>
    <lineage>
        <taxon>Bacteria</taxon>
        <taxon>Pseudomonadati</taxon>
        <taxon>Pseudomonadota</taxon>
        <taxon>Alphaproteobacteria</taxon>
        <taxon>Sphingomonadales</taxon>
        <taxon>Sphingomonadaceae</taxon>
        <taxon>Novosphingobium</taxon>
    </lineage>
</organism>